<comment type="caution">
    <text evidence="2">The sequence shown here is derived from an EMBL/GenBank/DDBJ whole genome shotgun (WGS) entry which is preliminary data.</text>
</comment>
<evidence type="ECO:0000313" key="3">
    <source>
        <dbReference type="Proteomes" id="UP000821866"/>
    </source>
</evidence>
<reference evidence="2" key="1">
    <citation type="journal article" date="2020" name="Cell">
        <title>Large-Scale Comparative Analyses of Tick Genomes Elucidate Their Genetic Diversity and Vector Capacities.</title>
        <authorList>
            <consortium name="Tick Genome and Microbiome Consortium (TIGMIC)"/>
            <person name="Jia N."/>
            <person name="Wang J."/>
            <person name="Shi W."/>
            <person name="Du L."/>
            <person name="Sun Y."/>
            <person name="Zhan W."/>
            <person name="Jiang J.F."/>
            <person name="Wang Q."/>
            <person name="Zhang B."/>
            <person name="Ji P."/>
            <person name="Bell-Sakyi L."/>
            <person name="Cui X.M."/>
            <person name="Yuan T.T."/>
            <person name="Jiang B.G."/>
            <person name="Yang W.F."/>
            <person name="Lam T.T."/>
            <person name="Chang Q.C."/>
            <person name="Ding S.J."/>
            <person name="Wang X.J."/>
            <person name="Zhu J.G."/>
            <person name="Ruan X.D."/>
            <person name="Zhao L."/>
            <person name="Wei J.T."/>
            <person name="Ye R.Z."/>
            <person name="Que T.C."/>
            <person name="Du C.H."/>
            <person name="Zhou Y.H."/>
            <person name="Cheng J.X."/>
            <person name="Dai P.F."/>
            <person name="Guo W.B."/>
            <person name="Han X.H."/>
            <person name="Huang E.J."/>
            <person name="Li L.F."/>
            <person name="Wei W."/>
            <person name="Gao Y.C."/>
            <person name="Liu J.Z."/>
            <person name="Shao H.Z."/>
            <person name="Wang X."/>
            <person name="Wang C.C."/>
            <person name="Yang T.C."/>
            <person name="Huo Q.B."/>
            <person name="Li W."/>
            <person name="Chen H.Y."/>
            <person name="Chen S.E."/>
            <person name="Zhou L.G."/>
            <person name="Ni X.B."/>
            <person name="Tian J.H."/>
            <person name="Sheng Y."/>
            <person name="Liu T."/>
            <person name="Pan Y.S."/>
            <person name="Xia L.Y."/>
            <person name="Li J."/>
            <person name="Zhao F."/>
            <person name="Cao W.C."/>
        </authorList>
    </citation>
    <scope>NUCLEOTIDE SEQUENCE</scope>
    <source>
        <strain evidence="2">Rmic-2018</strain>
    </source>
</reference>
<organism evidence="2 3">
    <name type="scientific">Rhipicephalus microplus</name>
    <name type="common">Cattle tick</name>
    <name type="synonym">Boophilus microplus</name>
    <dbReference type="NCBI Taxonomy" id="6941"/>
    <lineage>
        <taxon>Eukaryota</taxon>
        <taxon>Metazoa</taxon>
        <taxon>Ecdysozoa</taxon>
        <taxon>Arthropoda</taxon>
        <taxon>Chelicerata</taxon>
        <taxon>Arachnida</taxon>
        <taxon>Acari</taxon>
        <taxon>Parasitiformes</taxon>
        <taxon>Ixodida</taxon>
        <taxon>Ixodoidea</taxon>
        <taxon>Ixodidae</taxon>
        <taxon>Rhipicephalinae</taxon>
        <taxon>Rhipicephalus</taxon>
        <taxon>Boophilus</taxon>
    </lineage>
</organism>
<accession>A0A9J6EY36</accession>
<feature type="region of interest" description="Disordered" evidence="1">
    <location>
        <begin position="1"/>
        <end position="22"/>
    </location>
</feature>
<evidence type="ECO:0000256" key="1">
    <source>
        <dbReference type="SAM" id="MobiDB-lite"/>
    </source>
</evidence>
<sequence>MATLFSSAAKERPAGFDLPEPQGERRSFRLRLSKCLPSAATIAMSHTTRVMTQRTHCKVVSWVIQVFRVLVSVSSFCSCAITIVMCCSLSRPRSIDTHAGVQESQLAIITAAAMNGHQRSGLSTVANLPVEYSAKNEQPLDEAQATTKACATSRNPLARLCISEDARARAEKYSPEQPRGITLDGAKHFRAVPPRPDRPRLKAKGLELRARKPKVVGSFKSLLWRRGCKPPSFAPTSRKGEQSRCRGRPPGIIAHDTDTLARVPEVSAAEDDDGTPGFAPSSQGRGEKVPAKAPLERAMRRGRPSDVLLSDAAYRAHPVEGLAALEQRREISPPKARHAGDETWRRRGTLVVAVGKDKQRGVSRDKSLSNEFGVCRATSHSGSEACKNKREK</sequence>
<proteinExistence type="predicted"/>
<feature type="region of interest" description="Disordered" evidence="1">
    <location>
        <begin position="267"/>
        <end position="297"/>
    </location>
</feature>
<dbReference type="Proteomes" id="UP000821866">
    <property type="component" value="Chromosome 1"/>
</dbReference>
<dbReference type="AlphaFoldDB" id="A0A9J6EY36"/>
<reference evidence="2" key="2">
    <citation type="submission" date="2021-09" db="EMBL/GenBank/DDBJ databases">
        <authorList>
            <person name="Jia N."/>
            <person name="Wang J."/>
            <person name="Shi W."/>
            <person name="Du L."/>
            <person name="Sun Y."/>
            <person name="Zhan W."/>
            <person name="Jiang J."/>
            <person name="Wang Q."/>
            <person name="Zhang B."/>
            <person name="Ji P."/>
            <person name="Sakyi L.B."/>
            <person name="Cui X."/>
            <person name="Yuan T."/>
            <person name="Jiang B."/>
            <person name="Yang W."/>
            <person name="Lam T.T.-Y."/>
            <person name="Chang Q."/>
            <person name="Ding S."/>
            <person name="Wang X."/>
            <person name="Zhu J."/>
            <person name="Ruan X."/>
            <person name="Zhao L."/>
            <person name="Wei J."/>
            <person name="Que T."/>
            <person name="Du C."/>
            <person name="Cheng J."/>
            <person name="Dai P."/>
            <person name="Han X."/>
            <person name="Huang E."/>
            <person name="Gao Y."/>
            <person name="Liu J."/>
            <person name="Shao H."/>
            <person name="Ye R."/>
            <person name="Li L."/>
            <person name="Wei W."/>
            <person name="Wang X."/>
            <person name="Wang C."/>
            <person name="Huo Q."/>
            <person name="Li W."/>
            <person name="Guo W."/>
            <person name="Chen H."/>
            <person name="Chen S."/>
            <person name="Zhou L."/>
            <person name="Zhou L."/>
            <person name="Ni X."/>
            <person name="Tian J."/>
            <person name="Zhou Y."/>
            <person name="Sheng Y."/>
            <person name="Liu T."/>
            <person name="Pan Y."/>
            <person name="Xia L."/>
            <person name="Li J."/>
            <person name="Zhao F."/>
            <person name="Cao W."/>
        </authorList>
    </citation>
    <scope>NUCLEOTIDE SEQUENCE</scope>
    <source>
        <strain evidence="2">Rmic-2018</strain>
        <tissue evidence="2">Larvae</tissue>
    </source>
</reference>
<evidence type="ECO:0000313" key="2">
    <source>
        <dbReference type="EMBL" id="KAH8039322.1"/>
    </source>
</evidence>
<feature type="compositionally biased region" description="Basic and acidic residues" evidence="1">
    <location>
        <begin position="285"/>
        <end position="297"/>
    </location>
</feature>
<dbReference type="EMBL" id="JABSTU010000001">
    <property type="protein sequence ID" value="KAH8039322.1"/>
    <property type="molecule type" value="Genomic_DNA"/>
</dbReference>
<feature type="region of interest" description="Disordered" evidence="1">
    <location>
        <begin position="357"/>
        <end position="392"/>
    </location>
</feature>
<keyword evidence="3" id="KW-1185">Reference proteome</keyword>
<protein>
    <submittedName>
        <fullName evidence="2">Uncharacterized protein</fullName>
    </submittedName>
</protein>
<name>A0A9J6EY36_RHIMP</name>
<gene>
    <name evidence="2" type="ORF">HPB51_005568</name>
</gene>
<feature type="region of interest" description="Disordered" evidence="1">
    <location>
        <begin position="230"/>
        <end position="254"/>
    </location>
</feature>
<feature type="compositionally biased region" description="Basic and acidic residues" evidence="1">
    <location>
        <begin position="357"/>
        <end position="368"/>
    </location>
</feature>